<evidence type="ECO:0000313" key="2">
    <source>
        <dbReference type="EMBL" id="CAH2095398.1"/>
    </source>
</evidence>
<comment type="caution">
    <text evidence="2">The sequence shown here is derived from an EMBL/GenBank/DDBJ whole genome shotgun (WGS) entry which is preliminary data.</text>
</comment>
<accession>A0AAU9U8F6</accession>
<name>A0AAU9U8F6_EUPED</name>
<keyword evidence="1" id="KW-0732">Signal</keyword>
<keyword evidence="3" id="KW-1185">Reference proteome</keyword>
<gene>
    <name evidence="2" type="ORF">EEDITHA_LOCUS10858</name>
</gene>
<evidence type="ECO:0000256" key="1">
    <source>
        <dbReference type="SAM" id="SignalP"/>
    </source>
</evidence>
<protein>
    <submittedName>
        <fullName evidence="2">Uncharacterized protein</fullName>
    </submittedName>
</protein>
<feature type="chain" id="PRO_5043717754" evidence="1">
    <location>
        <begin position="20"/>
        <end position="67"/>
    </location>
</feature>
<dbReference type="Proteomes" id="UP001153954">
    <property type="component" value="Unassembled WGS sequence"/>
</dbReference>
<dbReference type="EMBL" id="CAKOGL010000015">
    <property type="protein sequence ID" value="CAH2095398.1"/>
    <property type="molecule type" value="Genomic_DNA"/>
</dbReference>
<reference evidence="2" key="1">
    <citation type="submission" date="2022-03" db="EMBL/GenBank/DDBJ databases">
        <authorList>
            <person name="Tunstrom K."/>
        </authorList>
    </citation>
    <scope>NUCLEOTIDE SEQUENCE</scope>
</reference>
<sequence length="67" mass="7397">MLGVYKVAAIILLGALSKGELPEDDFRIINRQDLLASDSDIFEDKDGKSFSQLLFDVARDQVIVGAR</sequence>
<evidence type="ECO:0000313" key="3">
    <source>
        <dbReference type="Proteomes" id="UP001153954"/>
    </source>
</evidence>
<dbReference type="AlphaFoldDB" id="A0AAU9U8F6"/>
<organism evidence="2 3">
    <name type="scientific">Euphydryas editha</name>
    <name type="common">Edith's checkerspot</name>
    <dbReference type="NCBI Taxonomy" id="104508"/>
    <lineage>
        <taxon>Eukaryota</taxon>
        <taxon>Metazoa</taxon>
        <taxon>Ecdysozoa</taxon>
        <taxon>Arthropoda</taxon>
        <taxon>Hexapoda</taxon>
        <taxon>Insecta</taxon>
        <taxon>Pterygota</taxon>
        <taxon>Neoptera</taxon>
        <taxon>Endopterygota</taxon>
        <taxon>Lepidoptera</taxon>
        <taxon>Glossata</taxon>
        <taxon>Ditrysia</taxon>
        <taxon>Papilionoidea</taxon>
        <taxon>Nymphalidae</taxon>
        <taxon>Nymphalinae</taxon>
        <taxon>Euphydryas</taxon>
    </lineage>
</organism>
<proteinExistence type="predicted"/>
<feature type="signal peptide" evidence="1">
    <location>
        <begin position="1"/>
        <end position="19"/>
    </location>
</feature>